<dbReference type="PANTHER" id="PTHR22916:SF3">
    <property type="entry name" value="UDP-GLCNAC:BETAGAL BETA-1,3-N-ACETYLGLUCOSAMINYLTRANSFERASE-LIKE PROTEIN 1"/>
    <property type="match status" value="1"/>
</dbReference>
<comment type="caution">
    <text evidence="2">The sequence shown here is derived from an EMBL/GenBank/DDBJ whole genome shotgun (WGS) entry which is preliminary data.</text>
</comment>
<name>A0A2S8AF71_9FLAO</name>
<accession>A0A2S8AF71</accession>
<dbReference type="AlphaFoldDB" id="A0A2S8AF71"/>
<dbReference type="SUPFAM" id="SSF53448">
    <property type="entry name" value="Nucleotide-diphospho-sugar transferases"/>
    <property type="match status" value="1"/>
</dbReference>
<feature type="domain" description="Glycosyltransferase 2-like" evidence="1">
    <location>
        <begin position="7"/>
        <end position="127"/>
    </location>
</feature>
<keyword evidence="3" id="KW-1185">Reference proteome</keyword>
<evidence type="ECO:0000259" key="1">
    <source>
        <dbReference type="Pfam" id="PF00535"/>
    </source>
</evidence>
<gene>
    <name evidence="2" type="ORF">C4S77_03405</name>
</gene>
<organism evidence="2 3">
    <name type="scientific">Apibacter adventoris</name>
    <dbReference type="NCBI Taxonomy" id="1679466"/>
    <lineage>
        <taxon>Bacteria</taxon>
        <taxon>Pseudomonadati</taxon>
        <taxon>Bacteroidota</taxon>
        <taxon>Flavobacteriia</taxon>
        <taxon>Flavobacteriales</taxon>
        <taxon>Weeksellaceae</taxon>
        <taxon>Apibacter</taxon>
    </lineage>
</organism>
<keyword evidence="2" id="KW-0808">Transferase</keyword>
<dbReference type="GO" id="GO:0016758">
    <property type="term" value="F:hexosyltransferase activity"/>
    <property type="evidence" value="ECO:0007669"/>
    <property type="project" value="UniProtKB-ARBA"/>
</dbReference>
<dbReference type="InterPro" id="IPR001173">
    <property type="entry name" value="Glyco_trans_2-like"/>
</dbReference>
<dbReference type="Proteomes" id="UP000238042">
    <property type="component" value="Unassembled WGS sequence"/>
</dbReference>
<dbReference type="InterPro" id="IPR029044">
    <property type="entry name" value="Nucleotide-diphossugar_trans"/>
</dbReference>
<dbReference type="EMBL" id="PSZM01000024">
    <property type="protein sequence ID" value="PQL94293.1"/>
    <property type="molecule type" value="Genomic_DNA"/>
</dbReference>
<protein>
    <submittedName>
        <fullName evidence="2">Glycosyl transferase family 2</fullName>
    </submittedName>
</protein>
<dbReference type="CDD" id="cd00761">
    <property type="entry name" value="Glyco_tranf_GTA_type"/>
    <property type="match status" value="1"/>
</dbReference>
<dbReference type="Pfam" id="PF00535">
    <property type="entry name" value="Glycos_transf_2"/>
    <property type="match status" value="1"/>
</dbReference>
<dbReference type="OrthoDB" id="9815829at2"/>
<reference evidence="2 3" key="1">
    <citation type="submission" date="2018-02" db="EMBL/GenBank/DDBJ databases">
        <title>Genome sequences of Apibacter spp., gut symbionts of Asian honey bees.</title>
        <authorList>
            <person name="Kwong W.K."/>
            <person name="Steele M.I."/>
            <person name="Moran N.A."/>
        </authorList>
    </citation>
    <scope>NUCLEOTIDE SEQUENCE [LARGE SCALE GENOMIC DNA]</scope>
    <source>
        <strain evidence="3">wkB301</strain>
    </source>
</reference>
<dbReference type="Gene3D" id="3.90.550.10">
    <property type="entry name" value="Spore Coat Polysaccharide Biosynthesis Protein SpsA, Chain A"/>
    <property type="match status" value="1"/>
</dbReference>
<evidence type="ECO:0000313" key="2">
    <source>
        <dbReference type="EMBL" id="PQL94293.1"/>
    </source>
</evidence>
<proteinExistence type="predicted"/>
<sequence>MSQNHISIITACYNSEKFISETIDSVLNQTYPNWEWIIVDDCSTDSSIKIIETYKDDRIKLLKLKKNMGTAIARNYGINQAKGRYISFIDSDDLWLPTALEERIKYLQENNESAVYTSYKRVNEKLEPCLKDFSAEDNVNFNRLLLNCPVFISTLIYDTNKIGKIIFPDVCRREDYAMILNLSKKTIIRAINKPLVIYRIRCNSYSRNKWLMFKLQFFVYYNFLQLSLYKSIYYTVQWAFNGLKKYERI</sequence>
<dbReference type="PANTHER" id="PTHR22916">
    <property type="entry name" value="GLYCOSYLTRANSFERASE"/>
    <property type="match status" value="1"/>
</dbReference>
<evidence type="ECO:0000313" key="3">
    <source>
        <dbReference type="Proteomes" id="UP000238042"/>
    </source>
</evidence>